<organism evidence="1 2">
    <name type="scientific">Marinithermofilum abyssi</name>
    <dbReference type="NCBI Taxonomy" id="1571185"/>
    <lineage>
        <taxon>Bacteria</taxon>
        <taxon>Bacillati</taxon>
        <taxon>Bacillota</taxon>
        <taxon>Bacilli</taxon>
        <taxon>Bacillales</taxon>
        <taxon>Thermoactinomycetaceae</taxon>
        <taxon>Marinithermofilum</taxon>
    </lineage>
</organism>
<proteinExistence type="predicted"/>
<evidence type="ECO:0000313" key="1">
    <source>
        <dbReference type="EMBL" id="GGE06407.1"/>
    </source>
</evidence>
<sequence>MKELKNEIEIDKMLVEIQSIYDTLFEDNAINFEYKGFTKELDKEVFMQKVEKVTSMIKEKVGDKYLIENKIDI</sequence>
<dbReference type="AlphaFoldDB" id="A0A8J2VE71"/>
<gene>
    <name evidence="1" type="ORF">GCM10011571_04420</name>
</gene>
<comment type="caution">
    <text evidence="1">The sequence shown here is derived from an EMBL/GenBank/DDBJ whole genome shotgun (WGS) entry which is preliminary data.</text>
</comment>
<protein>
    <submittedName>
        <fullName evidence="1">Uncharacterized protein</fullName>
    </submittedName>
</protein>
<accession>A0A8J2VE71</accession>
<reference evidence="1" key="1">
    <citation type="journal article" date="2014" name="Int. J. Syst. Evol. Microbiol.">
        <title>Complete genome sequence of Corynebacterium casei LMG S-19264T (=DSM 44701T), isolated from a smear-ripened cheese.</title>
        <authorList>
            <consortium name="US DOE Joint Genome Institute (JGI-PGF)"/>
            <person name="Walter F."/>
            <person name="Albersmeier A."/>
            <person name="Kalinowski J."/>
            <person name="Ruckert C."/>
        </authorList>
    </citation>
    <scope>NUCLEOTIDE SEQUENCE</scope>
    <source>
        <strain evidence="1">CGMCC 1.15179</strain>
    </source>
</reference>
<dbReference type="Proteomes" id="UP000625210">
    <property type="component" value="Unassembled WGS sequence"/>
</dbReference>
<evidence type="ECO:0000313" key="2">
    <source>
        <dbReference type="Proteomes" id="UP000625210"/>
    </source>
</evidence>
<reference evidence="1" key="2">
    <citation type="submission" date="2020-09" db="EMBL/GenBank/DDBJ databases">
        <authorList>
            <person name="Sun Q."/>
            <person name="Zhou Y."/>
        </authorList>
    </citation>
    <scope>NUCLEOTIDE SEQUENCE</scope>
    <source>
        <strain evidence="1">CGMCC 1.15179</strain>
    </source>
</reference>
<dbReference type="EMBL" id="BMHQ01000002">
    <property type="protein sequence ID" value="GGE06407.1"/>
    <property type="molecule type" value="Genomic_DNA"/>
</dbReference>
<keyword evidence="2" id="KW-1185">Reference proteome</keyword>
<name>A0A8J2VE71_9BACL</name>